<dbReference type="Gramene" id="TraesCAD_scaffold_092520_01G000100.1">
    <property type="protein sequence ID" value="TraesCAD_scaffold_092520_01G000100.1"/>
    <property type="gene ID" value="TraesCAD_scaffold_092520_01G000100"/>
</dbReference>
<dbReference type="Gramene" id="TraesRN4B0100775100.1">
    <property type="protein sequence ID" value="TraesRN4B0100775100.1"/>
    <property type="gene ID" value="TraesRN4B0100775100"/>
</dbReference>
<dbReference type="OrthoDB" id="686044at2759"/>
<dbReference type="OMA" id="FVHAINC"/>
<dbReference type="Gramene" id="TraesLDM4B03G02369960.1">
    <property type="protein sequence ID" value="TraesLDM4B03G02369960.1"/>
    <property type="gene ID" value="TraesLDM4B03G02369960"/>
</dbReference>
<dbReference type="SUPFAM" id="SSF81383">
    <property type="entry name" value="F-box domain"/>
    <property type="match status" value="1"/>
</dbReference>
<dbReference type="Gramene" id="TraesROB_scaffold_081300_01G000100.1">
    <property type="protein sequence ID" value="TraesROB_scaffold_081300_01G000100.1"/>
    <property type="gene ID" value="TraesROB_scaffold_081300_01G000100"/>
</dbReference>
<dbReference type="EnsemblPlants" id="TraesCS4B02G282300.1">
    <property type="protein sequence ID" value="TraesCS4B02G282300.1"/>
    <property type="gene ID" value="TraesCS4B02G282300"/>
</dbReference>
<dbReference type="Gramene" id="TraesCLE_scaffold_110515_01G000100.1">
    <property type="protein sequence ID" value="TraesCLE_scaffold_110515_01G000100.1"/>
    <property type="gene ID" value="TraesCLE_scaffold_110515_01G000100"/>
</dbReference>
<dbReference type="Gramene" id="TraesWEE_scaffold_102493_01G000100.1">
    <property type="protein sequence ID" value="TraesWEE_scaffold_102493_01G000100.1"/>
    <property type="gene ID" value="TraesWEE_scaffold_102493_01G000100"/>
</dbReference>
<dbReference type="Gramene" id="TraesCS4B02G282300.1">
    <property type="protein sequence ID" value="TraesCS4B02G282300.1"/>
    <property type="gene ID" value="TraesCS4B02G282300"/>
</dbReference>
<dbReference type="RefSeq" id="XP_044366883.1">
    <property type="nucleotide sequence ID" value="XM_044510948.1"/>
</dbReference>
<keyword evidence="2" id="KW-1185">Reference proteome</keyword>
<dbReference type="AlphaFoldDB" id="A0A3B6ITA7"/>
<dbReference type="Gramene" id="TraesJUL4B03G02388180.1">
    <property type="protein sequence ID" value="TraesJUL4B03G02388180.1"/>
    <property type="gene ID" value="TraesJUL4B03G02388180"/>
</dbReference>
<dbReference type="Gramene" id="TraesCS4B03G0746700.1">
    <property type="protein sequence ID" value="TraesCS4B03G0746700.1.CDS"/>
    <property type="gene ID" value="TraesCS4B03G0746700"/>
</dbReference>
<dbReference type="Gramene" id="TraesNOR4B03G02386690.1">
    <property type="protein sequence ID" value="TraesNOR4B03G02386690.1"/>
    <property type="gene ID" value="TraesNOR4B03G02386690"/>
</dbReference>
<gene>
    <name evidence="1" type="primary">LOC123089220</name>
</gene>
<dbReference type="GeneID" id="123089220"/>
<dbReference type="InterPro" id="IPR036047">
    <property type="entry name" value="F-box-like_dom_sf"/>
</dbReference>
<dbReference type="KEGG" id="taes:123089220"/>
<reference evidence="1" key="1">
    <citation type="submission" date="2018-08" db="EMBL/GenBank/DDBJ databases">
        <authorList>
            <person name="Rossello M."/>
        </authorList>
    </citation>
    <scope>NUCLEOTIDE SEQUENCE [LARGE SCALE GENOMIC DNA]</scope>
    <source>
        <strain evidence="1">cv. Chinese Spring</strain>
    </source>
</reference>
<reference evidence="1" key="2">
    <citation type="submission" date="2018-10" db="UniProtKB">
        <authorList>
            <consortium name="EnsemblPlants"/>
        </authorList>
    </citation>
    <scope>IDENTIFICATION</scope>
</reference>
<dbReference type="PaxDb" id="4565-Traes_4BL_D30754659.1"/>
<dbReference type="Gramene" id="TraesSTA4B03G02363650.1">
    <property type="protein sequence ID" value="TraesSTA4B03G02363650.1"/>
    <property type="gene ID" value="TraesSTA4B03G02363650"/>
</dbReference>
<accession>A0A3B6ITA7</accession>
<proteinExistence type="predicted"/>
<evidence type="ECO:0000313" key="2">
    <source>
        <dbReference type="Proteomes" id="UP000019116"/>
    </source>
</evidence>
<name>A0A3B6ITA7_WHEAT</name>
<sequence length="402" mass="45095">MDSPPPQRRLQSLVDDAIRETLLRIPPDDPARLVRASAVSTAWFGIVSDPSFFRDYRTFHGKPPILGYLDNKSYESHNVAQFIPTGAFRPLVCERRDWDAVDSRHGRVLFYTPKEDTDFIVWDPITDNQQVISTDPKIFEILCTAEGITWMATVLCAKDACDHLGCHDGPFLVAFMGSNEVEKTMFASVYSSETTEWSEMISVENPHGIYPLATNTCPYAIEEKGHTAVVGKKIYYPVKWSYWTMKILMYNVGEQELSLINLQGQAPARGLLMGEEDGALVFAAIKASKLSVWSMEDGPNGVVARGQRRDMKLETTLTPRALSWMVGETFKDGRGTLVGFANGAGVIFLNTEDGLFTVEVGSGQTKKIHRNCSFETVIPYVSFYSREHARFVMPLQSKSYKK</sequence>
<dbReference type="Gramene" id="TraesJAG4B03G02367120.1">
    <property type="protein sequence ID" value="TraesJAG4B03G02367120.1"/>
    <property type="gene ID" value="TraesJAG4B03G02367120"/>
</dbReference>
<evidence type="ECO:0008006" key="3">
    <source>
        <dbReference type="Google" id="ProtNLM"/>
    </source>
</evidence>
<dbReference type="PANTHER" id="PTHR32133:SF343">
    <property type="entry name" value="F-BOX DOMAIN-CONTAINING PROTEIN"/>
    <property type="match status" value="1"/>
</dbReference>
<evidence type="ECO:0000313" key="1">
    <source>
        <dbReference type="EnsemblPlants" id="TraesCS4B02G282300.1"/>
    </source>
</evidence>
<protein>
    <recommendedName>
        <fullName evidence="3">F-box domain-containing protein</fullName>
    </recommendedName>
</protein>
<dbReference type="Proteomes" id="UP000019116">
    <property type="component" value="Chromosome 4B"/>
</dbReference>
<dbReference type="Gramene" id="TraesPARA_EIv1.0_1381030.1">
    <property type="protein sequence ID" value="TraesPARA_EIv1.0_1381030.1.CDS"/>
    <property type="gene ID" value="TraesPARA_EIv1.0_1381030"/>
</dbReference>
<dbReference type="PANTHER" id="PTHR32133">
    <property type="entry name" value="OS07G0120400 PROTEIN"/>
    <property type="match status" value="1"/>
</dbReference>
<dbReference type="Gramene" id="TraesSYM4B03G02396140.1">
    <property type="protein sequence ID" value="TraesSYM4B03G02396140.1"/>
    <property type="gene ID" value="TraesSYM4B03G02396140"/>
</dbReference>
<organism evidence="1">
    <name type="scientific">Triticum aestivum</name>
    <name type="common">Wheat</name>
    <dbReference type="NCBI Taxonomy" id="4565"/>
    <lineage>
        <taxon>Eukaryota</taxon>
        <taxon>Viridiplantae</taxon>
        <taxon>Streptophyta</taxon>
        <taxon>Embryophyta</taxon>
        <taxon>Tracheophyta</taxon>
        <taxon>Spermatophyta</taxon>
        <taxon>Magnoliopsida</taxon>
        <taxon>Liliopsida</taxon>
        <taxon>Poales</taxon>
        <taxon>Poaceae</taxon>
        <taxon>BOP clade</taxon>
        <taxon>Pooideae</taxon>
        <taxon>Triticodae</taxon>
        <taxon>Triticeae</taxon>
        <taxon>Triticinae</taxon>
        <taxon>Triticum</taxon>
    </lineage>
</organism>